<dbReference type="EMBL" id="JACSPP010000016">
    <property type="protein sequence ID" value="MBD8040193.1"/>
    <property type="molecule type" value="Genomic_DNA"/>
</dbReference>
<dbReference type="InterPro" id="IPR027417">
    <property type="entry name" value="P-loop_NTPase"/>
</dbReference>
<evidence type="ECO:0000313" key="1">
    <source>
        <dbReference type="EMBL" id="MBD8040193.1"/>
    </source>
</evidence>
<reference evidence="1 2" key="1">
    <citation type="submission" date="2020-08" db="EMBL/GenBank/DDBJ databases">
        <title>A Genomic Blueprint of the Chicken Gut Microbiome.</title>
        <authorList>
            <person name="Gilroy R."/>
            <person name="Ravi A."/>
            <person name="Getino M."/>
            <person name="Pursley I."/>
            <person name="Horton D.L."/>
            <person name="Alikhan N.-F."/>
            <person name="Baker D."/>
            <person name="Gharbi K."/>
            <person name="Hall N."/>
            <person name="Watson M."/>
            <person name="Adriaenssens E.M."/>
            <person name="Foster-Nyarko E."/>
            <person name="Jarju S."/>
            <person name="Secka A."/>
            <person name="Antonio M."/>
            <person name="Oren A."/>
            <person name="Chaudhuri R."/>
            <person name="La Ragione R.M."/>
            <person name="Hildebrand F."/>
            <person name="Pallen M.J."/>
        </authorList>
    </citation>
    <scope>NUCLEOTIDE SEQUENCE [LARGE SCALE GENOMIC DNA]</scope>
    <source>
        <strain evidence="1 2">Sa1CVN1</strain>
    </source>
</reference>
<organism evidence="1 2">
    <name type="scientific">Phocaeicola intestinalis</name>
    <dbReference type="NCBI Taxonomy" id="2762212"/>
    <lineage>
        <taxon>Bacteria</taxon>
        <taxon>Pseudomonadati</taxon>
        <taxon>Bacteroidota</taxon>
        <taxon>Bacteroidia</taxon>
        <taxon>Bacteroidales</taxon>
        <taxon>Bacteroidaceae</taxon>
        <taxon>Phocaeicola</taxon>
    </lineage>
</organism>
<evidence type="ECO:0008006" key="3">
    <source>
        <dbReference type="Google" id="ProtNLM"/>
    </source>
</evidence>
<dbReference type="Gene3D" id="3.40.50.300">
    <property type="entry name" value="P-loop containing nucleotide triphosphate hydrolases"/>
    <property type="match status" value="1"/>
</dbReference>
<keyword evidence="2" id="KW-1185">Reference proteome</keyword>
<gene>
    <name evidence="1" type="ORF">H9625_06990</name>
</gene>
<dbReference type="Proteomes" id="UP000620874">
    <property type="component" value="Unassembled WGS sequence"/>
</dbReference>
<protein>
    <recommendedName>
        <fullName evidence="3">ATP-dependent helicase C-terminal domain-containing protein</fullName>
    </recommendedName>
</protein>
<proteinExistence type="predicted"/>
<comment type="caution">
    <text evidence="1">The sequence shown here is derived from an EMBL/GenBank/DDBJ whole genome shotgun (WGS) entry which is preliminary data.</text>
</comment>
<name>A0ABR8Y7S5_9BACT</name>
<dbReference type="RefSeq" id="WP_191763624.1">
    <property type="nucleotide sequence ID" value="NZ_JACSPP010000016.1"/>
</dbReference>
<accession>A0ABR8Y7S5</accession>
<evidence type="ECO:0000313" key="2">
    <source>
        <dbReference type="Proteomes" id="UP000620874"/>
    </source>
</evidence>
<sequence length="110" mass="12173">MARPTLSLAKYLQQVGRGLRKVDGKETCVLIDNVGLYHIFGLPTDYRDWQAMLEGRMAGKGYANHIGLAVRDSSISIPTVADNGLELIVSHDNLMTYLNKNCPVQTIRLA</sequence>